<dbReference type="Gene3D" id="3.100.10.10">
    <property type="match status" value="1"/>
</dbReference>
<evidence type="ECO:0000259" key="8">
    <source>
        <dbReference type="Pfam" id="PF00828"/>
    </source>
</evidence>
<evidence type="ECO:0000256" key="5">
    <source>
        <dbReference type="HAMAP-Rule" id="MF_01341"/>
    </source>
</evidence>
<evidence type="ECO:0000313" key="10">
    <source>
        <dbReference type="Proteomes" id="UP000253490"/>
    </source>
</evidence>
<dbReference type="InterPro" id="IPR021131">
    <property type="entry name" value="Ribosomal_uL15/eL18"/>
</dbReference>
<keyword evidence="5" id="KW-0699">rRNA-binding</keyword>
<evidence type="ECO:0000256" key="7">
    <source>
        <dbReference type="SAM" id="MobiDB-lite"/>
    </source>
</evidence>
<comment type="similarity">
    <text evidence="1 5 6">Belongs to the universal ribosomal protein uL15 family.</text>
</comment>
<evidence type="ECO:0000256" key="4">
    <source>
        <dbReference type="ARBA" id="ARBA00023274"/>
    </source>
</evidence>
<dbReference type="PANTHER" id="PTHR12934:SF11">
    <property type="entry name" value="LARGE RIBOSOMAL SUBUNIT PROTEIN UL15M"/>
    <property type="match status" value="1"/>
</dbReference>
<dbReference type="AlphaFoldDB" id="A0A366IDB9"/>
<dbReference type="InterPro" id="IPR036227">
    <property type="entry name" value="Ribosomal_uL15/eL18_sf"/>
</dbReference>
<dbReference type="EMBL" id="QNRX01000004">
    <property type="protein sequence ID" value="RBP67419.1"/>
    <property type="molecule type" value="Genomic_DNA"/>
</dbReference>
<dbReference type="InterPro" id="IPR030878">
    <property type="entry name" value="Ribosomal_uL15"/>
</dbReference>
<accession>A0A366IDB9</accession>
<dbReference type="PROSITE" id="PS00475">
    <property type="entry name" value="RIBOSOMAL_L15"/>
    <property type="match status" value="1"/>
</dbReference>
<evidence type="ECO:0000313" key="9">
    <source>
        <dbReference type="EMBL" id="RBP67419.1"/>
    </source>
</evidence>
<evidence type="ECO:0000256" key="6">
    <source>
        <dbReference type="RuleBase" id="RU003888"/>
    </source>
</evidence>
<dbReference type="SUPFAM" id="SSF52080">
    <property type="entry name" value="Ribosomal proteins L15p and L18e"/>
    <property type="match status" value="1"/>
</dbReference>
<protein>
    <recommendedName>
        <fullName evidence="5">Large ribosomal subunit protein uL15</fullName>
    </recommendedName>
</protein>
<feature type="region of interest" description="Disordered" evidence="7">
    <location>
        <begin position="1"/>
        <end position="51"/>
    </location>
</feature>
<dbReference type="GO" id="GO:0022625">
    <property type="term" value="C:cytosolic large ribosomal subunit"/>
    <property type="evidence" value="ECO:0007669"/>
    <property type="project" value="TreeGrafter"/>
</dbReference>
<proteinExistence type="inferred from homology"/>
<evidence type="ECO:0000256" key="2">
    <source>
        <dbReference type="ARBA" id="ARBA00022884"/>
    </source>
</evidence>
<keyword evidence="4 5" id="KW-0687">Ribonucleoprotein</keyword>
<evidence type="ECO:0000256" key="3">
    <source>
        <dbReference type="ARBA" id="ARBA00022980"/>
    </source>
</evidence>
<dbReference type="RefSeq" id="WP_113919980.1">
    <property type="nucleotide sequence ID" value="NZ_QNRX01000004.1"/>
</dbReference>
<dbReference type="InterPro" id="IPR005749">
    <property type="entry name" value="Ribosomal_uL15_bac-type"/>
</dbReference>
<dbReference type="GO" id="GO:0006412">
    <property type="term" value="P:translation"/>
    <property type="evidence" value="ECO:0007669"/>
    <property type="project" value="UniProtKB-UniRule"/>
</dbReference>
<keyword evidence="2 5" id="KW-0694">RNA-binding</keyword>
<feature type="domain" description="Large ribosomal subunit protein uL15/eL18" evidence="8">
    <location>
        <begin position="78"/>
        <end position="145"/>
    </location>
</feature>
<feature type="compositionally biased region" description="Gly residues" evidence="7">
    <location>
        <begin position="42"/>
        <end position="51"/>
    </location>
</feature>
<dbReference type="HAMAP" id="MF_01341">
    <property type="entry name" value="Ribosomal_uL15"/>
    <property type="match status" value="1"/>
</dbReference>
<dbReference type="OrthoDB" id="9810293at2"/>
<keyword evidence="3 5" id="KW-0689">Ribosomal protein</keyword>
<dbReference type="Proteomes" id="UP000253490">
    <property type="component" value="Unassembled WGS sequence"/>
</dbReference>
<keyword evidence="10" id="KW-1185">Reference proteome</keyword>
<comment type="caution">
    <text evidence="9">The sequence shown here is derived from an EMBL/GenBank/DDBJ whole genome shotgun (WGS) entry which is preliminary data.</text>
</comment>
<gene>
    <name evidence="5" type="primary">rplO</name>
    <name evidence="9" type="ORF">DES36_104121</name>
</gene>
<evidence type="ECO:0000256" key="1">
    <source>
        <dbReference type="ARBA" id="ARBA00007320"/>
    </source>
</evidence>
<dbReference type="PANTHER" id="PTHR12934">
    <property type="entry name" value="50S RIBOSOMAL PROTEIN L15"/>
    <property type="match status" value="1"/>
</dbReference>
<dbReference type="Pfam" id="PF00828">
    <property type="entry name" value="Ribosomal_L27A"/>
    <property type="match status" value="1"/>
</dbReference>
<dbReference type="InterPro" id="IPR001196">
    <property type="entry name" value="Ribosomal_uL15_CS"/>
</dbReference>
<sequence>MRLHELKPAEGSTHKKKRKGRGTGTGLGKTAGRGQDGQKSRAGGGVRIGFEGGQMPLARRLPKRGFSNARFKTQYAIVNVQDLNVFEKDTVVSPETLKEAGLISKLLDGVKILGEGELNVALTVRANKISKSAEEKITSAGGKVEVI</sequence>
<comment type="subunit">
    <text evidence="5">Part of the 50S ribosomal subunit.</text>
</comment>
<dbReference type="GO" id="GO:0019843">
    <property type="term" value="F:rRNA binding"/>
    <property type="evidence" value="ECO:0007669"/>
    <property type="project" value="UniProtKB-UniRule"/>
</dbReference>
<dbReference type="NCBIfam" id="TIGR01071">
    <property type="entry name" value="rplO_bact"/>
    <property type="match status" value="1"/>
</dbReference>
<reference evidence="9 10" key="1">
    <citation type="submission" date="2018-06" db="EMBL/GenBank/DDBJ databases">
        <title>Genomic Encyclopedia of Type Strains, Phase IV (KMG-IV): sequencing the most valuable type-strain genomes for metagenomic binning, comparative biology and taxonomic classification.</title>
        <authorList>
            <person name="Goeker M."/>
        </authorList>
    </citation>
    <scope>NUCLEOTIDE SEQUENCE [LARGE SCALE GENOMIC DNA]</scope>
    <source>
        <strain evidence="9 10">DSM 22112</strain>
    </source>
</reference>
<comment type="function">
    <text evidence="5">Binds to the 23S rRNA.</text>
</comment>
<dbReference type="GO" id="GO:0003735">
    <property type="term" value="F:structural constituent of ribosome"/>
    <property type="evidence" value="ECO:0007669"/>
    <property type="project" value="InterPro"/>
</dbReference>
<feature type="compositionally biased region" description="Gly residues" evidence="7">
    <location>
        <begin position="22"/>
        <end position="35"/>
    </location>
</feature>
<name>A0A366IDB9_9FIRM</name>
<organism evidence="9 10">
    <name type="scientific">Alkalibaculum bacchi</name>
    <dbReference type="NCBI Taxonomy" id="645887"/>
    <lineage>
        <taxon>Bacteria</taxon>
        <taxon>Bacillati</taxon>
        <taxon>Bacillota</taxon>
        <taxon>Clostridia</taxon>
        <taxon>Eubacteriales</taxon>
        <taxon>Eubacteriaceae</taxon>
        <taxon>Alkalibaculum</taxon>
    </lineage>
</organism>